<accession>A0A923RMV8</accession>
<keyword evidence="1" id="KW-0472">Membrane</keyword>
<gene>
    <name evidence="2" type="ORF">H8S44_08765</name>
</gene>
<reference evidence="2" key="1">
    <citation type="submission" date="2020-08" db="EMBL/GenBank/DDBJ databases">
        <title>Genome public.</title>
        <authorList>
            <person name="Liu C."/>
            <person name="Sun Q."/>
        </authorList>
    </citation>
    <scope>NUCLEOTIDE SEQUENCE</scope>
    <source>
        <strain evidence="2">NSJ-68</strain>
    </source>
</reference>
<protein>
    <submittedName>
        <fullName evidence="2">Sporulation protein YqfD</fullName>
    </submittedName>
</protein>
<keyword evidence="1" id="KW-1133">Transmembrane helix</keyword>
<keyword evidence="1" id="KW-0812">Transmembrane</keyword>
<organism evidence="2 3">
    <name type="scientific">Anaerosacchariphilus hominis</name>
    <dbReference type="NCBI Taxonomy" id="2763017"/>
    <lineage>
        <taxon>Bacteria</taxon>
        <taxon>Bacillati</taxon>
        <taxon>Bacillota</taxon>
        <taxon>Clostridia</taxon>
        <taxon>Lachnospirales</taxon>
        <taxon>Lachnospiraceae</taxon>
        <taxon>Anaerosacchariphilus</taxon>
    </lineage>
</organism>
<name>A0A923RMV8_9FIRM</name>
<dbReference type="EMBL" id="JACOOR010000004">
    <property type="protein sequence ID" value="MBC5659861.1"/>
    <property type="molecule type" value="Genomic_DNA"/>
</dbReference>
<dbReference type="AlphaFoldDB" id="A0A923RMV8"/>
<comment type="caution">
    <text evidence="2">The sequence shown here is derived from an EMBL/GenBank/DDBJ whole genome shotgun (WGS) entry which is preliminary data.</text>
</comment>
<sequence length="405" mass="46519">MLISFFRYLKGYVRIRLSGYSPERFLNLCKARHIIIWDLESCETSYEMNLSIRDFRKLRPLCRKARARVLITERHGLPFFLYRHRDRKMFPVGILLCVLFLYTMSLFIWNIHIEGNQAESTDVILDYLASEQILHGMPKSHADCKEIQSMLRIHFPDITWVSAEIRGTRLLIRIRENRDVEAAKPEKTEDTPRDLVASRPGIITSVLVRKGVAQVKPGDSVDTGTLLVSGAVEIRNDSGEVTDIRYTRADADVWARTEYVYQDSFPLSHEEKHFTGVCRYGLSIQLGNKRFSREPKAPGPDFTRLETEYQLRITENFYLPLSLRKIRLEAYELYTDHYCPSQARTLAQANLNEFLGNLIQKGVQIVENDVTIDIGRNSCASSGTIVVLEKLGIPKNLTEGATILE</sequence>
<dbReference type="PIRSF" id="PIRSF029895">
    <property type="entry name" value="SpoIV"/>
    <property type="match status" value="1"/>
</dbReference>
<dbReference type="Proteomes" id="UP000649345">
    <property type="component" value="Unassembled WGS sequence"/>
</dbReference>
<dbReference type="InterPro" id="IPR010690">
    <property type="entry name" value="YqfD"/>
</dbReference>
<keyword evidence="3" id="KW-1185">Reference proteome</keyword>
<proteinExistence type="predicted"/>
<feature type="transmembrane region" description="Helical" evidence="1">
    <location>
        <begin position="89"/>
        <end position="109"/>
    </location>
</feature>
<dbReference type="RefSeq" id="WP_186872159.1">
    <property type="nucleotide sequence ID" value="NZ_JACOOR010000004.1"/>
</dbReference>
<evidence type="ECO:0000256" key="1">
    <source>
        <dbReference type="SAM" id="Phobius"/>
    </source>
</evidence>
<dbReference type="Pfam" id="PF06898">
    <property type="entry name" value="YqfD"/>
    <property type="match status" value="1"/>
</dbReference>
<evidence type="ECO:0000313" key="3">
    <source>
        <dbReference type="Proteomes" id="UP000649345"/>
    </source>
</evidence>
<evidence type="ECO:0000313" key="2">
    <source>
        <dbReference type="EMBL" id="MBC5659861.1"/>
    </source>
</evidence>